<comment type="caution">
    <text evidence="2">The sequence shown here is derived from an EMBL/GenBank/DDBJ whole genome shotgun (WGS) entry which is preliminary data.</text>
</comment>
<protein>
    <submittedName>
        <fullName evidence="2">Uncharacterized protein</fullName>
    </submittedName>
</protein>
<evidence type="ECO:0000256" key="1">
    <source>
        <dbReference type="SAM" id="MobiDB-lite"/>
    </source>
</evidence>
<gene>
    <name evidence="2" type="ORF">PSON_ATCC_30995.1.T0830094</name>
</gene>
<dbReference type="EMBL" id="CAJJDN010000083">
    <property type="protein sequence ID" value="CAD8104936.1"/>
    <property type="molecule type" value="Genomic_DNA"/>
</dbReference>
<feature type="region of interest" description="Disordered" evidence="1">
    <location>
        <begin position="1"/>
        <end position="20"/>
    </location>
</feature>
<feature type="compositionally biased region" description="Basic and acidic residues" evidence="1">
    <location>
        <begin position="9"/>
        <end position="20"/>
    </location>
</feature>
<dbReference type="Proteomes" id="UP000692954">
    <property type="component" value="Unassembled WGS sequence"/>
</dbReference>
<evidence type="ECO:0000313" key="2">
    <source>
        <dbReference type="EMBL" id="CAD8104936.1"/>
    </source>
</evidence>
<keyword evidence="3" id="KW-1185">Reference proteome</keyword>
<name>A0A8S1PPG3_9CILI</name>
<evidence type="ECO:0000313" key="3">
    <source>
        <dbReference type="Proteomes" id="UP000692954"/>
    </source>
</evidence>
<reference evidence="2" key="1">
    <citation type="submission" date="2021-01" db="EMBL/GenBank/DDBJ databases">
        <authorList>
            <consortium name="Genoscope - CEA"/>
            <person name="William W."/>
        </authorList>
    </citation>
    <scope>NUCLEOTIDE SEQUENCE</scope>
</reference>
<accession>A0A8S1PPG3</accession>
<sequence>MGICGGTQRNRELPKQRLIEEPDLNDENVKRIKKQFEELTQLLETMSSEFKAITDSIIKLQESQQQKYDY</sequence>
<dbReference type="AlphaFoldDB" id="A0A8S1PPG3"/>
<organism evidence="2 3">
    <name type="scientific">Paramecium sonneborni</name>
    <dbReference type="NCBI Taxonomy" id="65129"/>
    <lineage>
        <taxon>Eukaryota</taxon>
        <taxon>Sar</taxon>
        <taxon>Alveolata</taxon>
        <taxon>Ciliophora</taxon>
        <taxon>Intramacronucleata</taxon>
        <taxon>Oligohymenophorea</taxon>
        <taxon>Peniculida</taxon>
        <taxon>Parameciidae</taxon>
        <taxon>Paramecium</taxon>
    </lineage>
</organism>
<proteinExistence type="predicted"/>
<dbReference type="OrthoDB" id="309544at2759"/>